<dbReference type="PANTHER" id="PTHR12472:SF0">
    <property type="entry name" value="RAB3 GTPASE-ACTIVATING PROTEIN NON-CATALYTIC SUBUNIT"/>
    <property type="match status" value="1"/>
</dbReference>
<dbReference type="InterPro" id="IPR032839">
    <property type="entry name" value="RAB3GAP_N"/>
</dbReference>
<evidence type="ECO:0000256" key="1">
    <source>
        <dbReference type="SAM" id="Coils"/>
    </source>
</evidence>
<reference evidence="4" key="1">
    <citation type="submission" date="2021-01" db="EMBL/GenBank/DDBJ databases">
        <authorList>
            <person name="Corre E."/>
            <person name="Pelletier E."/>
            <person name="Niang G."/>
            <person name="Scheremetjew M."/>
            <person name="Finn R."/>
            <person name="Kale V."/>
            <person name="Holt S."/>
            <person name="Cochrane G."/>
            <person name="Meng A."/>
            <person name="Brown T."/>
            <person name="Cohen L."/>
        </authorList>
    </citation>
    <scope>NUCLEOTIDE SEQUENCE</scope>
    <source>
        <strain evidence="4">NIES-2562</strain>
    </source>
</reference>
<feature type="compositionally biased region" description="Basic and acidic residues" evidence="2">
    <location>
        <begin position="864"/>
        <end position="876"/>
    </location>
</feature>
<feature type="region of interest" description="Disordered" evidence="2">
    <location>
        <begin position="493"/>
        <end position="556"/>
    </location>
</feature>
<feature type="compositionally biased region" description="Basic and acidic residues" evidence="2">
    <location>
        <begin position="433"/>
        <end position="444"/>
    </location>
</feature>
<feature type="compositionally biased region" description="Basic and acidic residues" evidence="2">
    <location>
        <begin position="1"/>
        <end position="10"/>
    </location>
</feature>
<organism evidence="4">
    <name type="scientific">Palpitomonas bilix</name>
    <dbReference type="NCBI Taxonomy" id="652834"/>
    <lineage>
        <taxon>Eukaryota</taxon>
        <taxon>Eukaryota incertae sedis</taxon>
    </lineage>
</organism>
<gene>
    <name evidence="4" type="ORF">PBIL07802_LOCUS14038</name>
</gene>
<feature type="compositionally biased region" description="Basic and acidic residues" evidence="2">
    <location>
        <begin position="397"/>
        <end position="411"/>
    </location>
</feature>
<dbReference type="AlphaFoldDB" id="A0A7S3DAQ9"/>
<dbReference type="EMBL" id="HBIB01021611">
    <property type="protein sequence ID" value="CAE0251813.1"/>
    <property type="molecule type" value="Transcribed_RNA"/>
</dbReference>
<keyword evidence="1" id="KW-0175">Coiled coil</keyword>
<feature type="region of interest" description="Disordered" evidence="2">
    <location>
        <begin position="1"/>
        <end position="45"/>
    </location>
</feature>
<feature type="coiled-coil region" evidence="1">
    <location>
        <begin position="911"/>
        <end position="938"/>
    </location>
</feature>
<feature type="domain" description="Rab3-GAP regulatory subunit N-terminal" evidence="3">
    <location>
        <begin position="103"/>
        <end position="282"/>
    </location>
</feature>
<feature type="compositionally biased region" description="Low complexity" evidence="2">
    <location>
        <begin position="94"/>
        <end position="116"/>
    </location>
</feature>
<dbReference type="InterPro" id="IPR026059">
    <property type="entry name" value="Rab3GAP2"/>
</dbReference>
<proteinExistence type="predicted"/>
<feature type="region of interest" description="Disordered" evidence="2">
    <location>
        <begin position="864"/>
        <end position="905"/>
    </location>
</feature>
<evidence type="ECO:0000259" key="3">
    <source>
        <dbReference type="Pfam" id="PF14655"/>
    </source>
</evidence>
<feature type="region of interest" description="Disordered" evidence="2">
    <location>
        <begin position="94"/>
        <end position="122"/>
    </location>
</feature>
<protein>
    <recommendedName>
        <fullName evidence="3">Rab3-GAP regulatory subunit N-terminal domain-containing protein</fullName>
    </recommendedName>
</protein>
<accession>A0A7S3DAQ9</accession>
<name>A0A7S3DAQ9_9EUKA</name>
<evidence type="ECO:0000313" key="4">
    <source>
        <dbReference type="EMBL" id="CAE0251813.1"/>
    </source>
</evidence>
<evidence type="ECO:0000256" key="2">
    <source>
        <dbReference type="SAM" id="MobiDB-lite"/>
    </source>
</evidence>
<feature type="region of interest" description="Disordered" evidence="2">
    <location>
        <begin position="397"/>
        <end position="449"/>
    </location>
</feature>
<dbReference type="PANTHER" id="PTHR12472">
    <property type="entry name" value="RAB3-GAP REGULATORY DOMAIN"/>
    <property type="match status" value="1"/>
</dbReference>
<sequence>MIEEERRERDEQEGEEVDRNGRRRGQRSGGRSAELSRSRSIARQMRDTDGVCDAIVGSAYPHTDNLFEAPTYSKGYFSLVIAPKKYMHIPQIGASSSRSSLSSPHSPSTSTSIASMSREERARYTAEVGKGKSNPCLLLCRVPASTEKEFSLKSVAAGIAKKATSKFTSFVSSFGWGGTKKDEKEKEYGVLAPISTKQMGRIEETSREISHIYPHPRGGIAAAVDNIARVLLLDVDNGHILRMWKGYRQAVCAWHCADGEKCQLVIYLPQRMQVEGWEMPFGGLVWSLSLRLPYFSTPSPTSTTHIMQRGGRGSRGQDEKVFEMGGHFTLRSSAPVLLGDGRTPLPTVYLCRVDGRVWSMKEVEGVALDLADERQREEEERKRSEVWKERTSAKIEVGEGKVGEGGKRESGKAANEQGWGQYISKPGTEEGVMSERGREREDKGSAQLRSRGVSELIDACMQMAGVGGMMFEADAKVVKASMKRVVSLLGCTSDASEGKSGHEGGSRGGSAERGSGNGMEVDKEREDDDESEGGTSGDENESTRWEERDASEDEKEGSGVVWLEDILDKEVWPLFRLLCYISTSLFPTFVSSVPDKKDIVKMAEDVISYLCFELGIDERWEEVREDEKMSEIEDGKRGFRFLSTWQNFPLFQLECVEAVMGCVQSYVRYASVMQAGGGGGGMDEAKEGVKMVSLLFKIAQTVVPPRERHEFVSTLVPRHERAVLGLAKLWRDLDFECIHADLYLILMKRGKVQEGQAVIAMIKDVKKGKLASDILRIAEFLLLRSYYVLRDSVSSFGFDVFATTLACKYLLENEKKGLLDMDNAPKVVVDMKGEDGEGYIKKGLVYLYEAEKLAEMYKKDRKERTESEHVVRHDEGGSDQAEMEERRGEWYEMSEDGSEKRKEEHISKVEITQVLKRVEEYKKAFEALMDELDRESRE</sequence>
<feature type="compositionally biased region" description="Basic and acidic residues" evidence="2">
    <location>
        <begin position="496"/>
        <end position="505"/>
    </location>
</feature>
<dbReference type="Pfam" id="PF14655">
    <property type="entry name" value="RAB3GAP2_N"/>
    <property type="match status" value="1"/>
</dbReference>